<evidence type="ECO:0000259" key="5">
    <source>
        <dbReference type="PROSITE" id="PS51228"/>
    </source>
</evidence>
<dbReference type="Pfam" id="PF12796">
    <property type="entry name" value="Ank_2"/>
    <property type="match status" value="1"/>
</dbReference>
<dbReference type="PANTHER" id="PTHR24119:SF0">
    <property type="entry name" value="ACYL-COA-BINDING DOMAIN-CONTAINING PROTEIN 6"/>
    <property type="match status" value="1"/>
</dbReference>
<evidence type="ECO:0000256" key="2">
    <source>
        <dbReference type="ARBA" id="ARBA00023043"/>
    </source>
</evidence>
<evidence type="ECO:0000256" key="4">
    <source>
        <dbReference type="PROSITE-ProRule" id="PRU00023"/>
    </source>
</evidence>
<dbReference type="Gene3D" id="1.25.40.20">
    <property type="entry name" value="Ankyrin repeat-containing domain"/>
    <property type="match status" value="1"/>
</dbReference>
<comment type="caution">
    <text evidence="6">The sequence shown here is derived from an EMBL/GenBank/DDBJ whole genome shotgun (WGS) entry which is preliminary data.</text>
</comment>
<dbReference type="InterPro" id="IPR002110">
    <property type="entry name" value="Ankyrin_rpt"/>
</dbReference>
<dbReference type="GO" id="GO:0000062">
    <property type="term" value="F:fatty-acyl-CoA binding"/>
    <property type="evidence" value="ECO:0007669"/>
    <property type="project" value="InterPro"/>
</dbReference>
<dbReference type="EMBL" id="BQKY01000008">
    <property type="protein sequence ID" value="GJN91080.1"/>
    <property type="molecule type" value="Genomic_DNA"/>
</dbReference>
<dbReference type="AlphaFoldDB" id="A0AAV5GNI5"/>
<gene>
    <name evidence="6" type="ORF">Rhopal_004095-T1</name>
</gene>
<evidence type="ECO:0000256" key="3">
    <source>
        <dbReference type="ARBA" id="ARBA00023121"/>
    </source>
</evidence>
<sequence length="219" mass="23735">MSTATFETAVQYVASSSTPTSTEVKLRLYALYKVATVSNRPQSSRPGLLDFSGRAKWDAWDKLGRRDEFAGLEEGERRDRAERAYVDEARKLDFAAEGDERDPAAVELPVKKEQMVAVSTMGTDFVDEAPPSRLHELAIAGDAGALEAFLAGEGRGADINERDSYGYTPLHLATDRGHAPVVKVLLEAGADRALADEDGNTALDLARLAEHDDLVALLS</sequence>
<dbReference type="Gene3D" id="1.20.80.10">
    <property type="match status" value="1"/>
</dbReference>
<keyword evidence="2 4" id="KW-0040">ANK repeat</keyword>
<evidence type="ECO:0000313" key="7">
    <source>
        <dbReference type="Proteomes" id="UP001342314"/>
    </source>
</evidence>
<dbReference type="Proteomes" id="UP001342314">
    <property type="component" value="Unassembled WGS sequence"/>
</dbReference>
<keyword evidence="1" id="KW-0677">Repeat</keyword>
<dbReference type="PRINTS" id="PR00689">
    <property type="entry name" value="ACOABINDINGP"/>
</dbReference>
<accession>A0AAV5GNI5</accession>
<dbReference type="InterPro" id="IPR035984">
    <property type="entry name" value="Acyl-CoA-binding_sf"/>
</dbReference>
<dbReference type="InterPro" id="IPR036770">
    <property type="entry name" value="Ankyrin_rpt-contain_sf"/>
</dbReference>
<feature type="domain" description="ACB" evidence="5">
    <location>
        <begin position="2"/>
        <end position="98"/>
    </location>
</feature>
<name>A0AAV5GNI5_9BASI</name>
<dbReference type="PANTHER" id="PTHR24119">
    <property type="entry name" value="ACYL-COA-BINDING DOMAIN-CONTAINING PROTEIN 6"/>
    <property type="match status" value="1"/>
</dbReference>
<dbReference type="Pfam" id="PF00887">
    <property type="entry name" value="ACBP"/>
    <property type="match status" value="1"/>
</dbReference>
<reference evidence="6 7" key="1">
    <citation type="submission" date="2021-12" db="EMBL/GenBank/DDBJ databases">
        <title>High titer production of polyol ester of fatty acids by Rhodotorula paludigena BS15 towards product separation-free biomass refinery.</title>
        <authorList>
            <person name="Mano J."/>
            <person name="Ono H."/>
            <person name="Tanaka T."/>
            <person name="Naito K."/>
            <person name="Sushida H."/>
            <person name="Ike M."/>
            <person name="Tokuyasu K."/>
            <person name="Kitaoka M."/>
        </authorList>
    </citation>
    <scope>NUCLEOTIDE SEQUENCE [LARGE SCALE GENOMIC DNA]</scope>
    <source>
        <strain evidence="6 7">BS15</strain>
    </source>
</reference>
<proteinExistence type="predicted"/>
<keyword evidence="3" id="KW-0446">Lipid-binding</keyword>
<dbReference type="PROSITE" id="PS50297">
    <property type="entry name" value="ANK_REP_REGION"/>
    <property type="match status" value="1"/>
</dbReference>
<dbReference type="PROSITE" id="PS51228">
    <property type="entry name" value="ACB_2"/>
    <property type="match status" value="1"/>
</dbReference>
<evidence type="ECO:0000313" key="6">
    <source>
        <dbReference type="EMBL" id="GJN91080.1"/>
    </source>
</evidence>
<feature type="repeat" description="ANK" evidence="4">
    <location>
        <begin position="165"/>
        <end position="197"/>
    </location>
</feature>
<dbReference type="SUPFAM" id="SSF47027">
    <property type="entry name" value="Acyl-CoA binding protein"/>
    <property type="match status" value="1"/>
</dbReference>
<organism evidence="6 7">
    <name type="scientific">Rhodotorula paludigena</name>
    <dbReference type="NCBI Taxonomy" id="86838"/>
    <lineage>
        <taxon>Eukaryota</taxon>
        <taxon>Fungi</taxon>
        <taxon>Dikarya</taxon>
        <taxon>Basidiomycota</taxon>
        <taxon>Pucciniomycotina</taxon>
        <taxon>Microbotryomycetes</taxon>
        <taxon>Sporidiobolales</taxon>
        <taxon>Sporidiobolaceae</taxon>
        <taxon>Rhodotorula</taxon>
    </lineage>
</organism>
<keyword evidence="7" id="KW-1185">Reference proteome</keyword>
<dbReference type="SMART" id="SM00248">
    <property type="entry name" value="ANK"/>
    <property type="match status" value="1"/>
</dbReference>
<dbReference type="SUPFAM" id="SSF48403">
    <property type="entry name" value="Ankyrin repeat"/>
    <property type="match status" value="1"/>
</dbReference>
<dbReference type="InterPro" id="IPR000582">
    <property type="entry name" value="Acyl-CoA-binding_protein"/>
</dbReference>
<dbReference type="InterPro" id="IPR014352">
    <property type="entry name" value="FERM/acyl-CoA-bd_prot_sf"/>
</dbReference>
<evidence type="ECO:0000256" key="1">
    <source>
        <dbReference type="ARBA" id="ARBA00022737"/>
    </source>
</evidence>
<protein>
    <recommendedName>
        <fullName evidence="5">ACB domain-containing protein</fullName>
    </recommendedName>
</protein>
<dbReference type="PROSITE" id="PS50088">
    <property type="entry name" value="ANK_REPEAT"/>
    <property type="match status" value="1"/>
</dbReference>